<feature type="region of interest" description="Disordered" evidence="1">
    <location>
        <begin position="165"/>
        <end position="290"/>
    </location>
</feature>
<feature type="compositionally biased region" description="Basic and acidic residues" evidence="1">
    <location>
        <begin position="233"/>
        <end position="254"/>
    </location>
</feature>
<evidence type="ECO:0000313" key="2">
    <source>
        <dbReference type="Proteomes" id="UP000085678"/>
    </source>
</evidence>
<feature type="compositionally biased region" description="Polar residues" evidence="1">
    <location>
        <begin position="189"/>
        <end position="200"/>
    </location>
</feature>
<dbReference type="KEGG" id="lak:106158587"/>
<feature type="compositionally biased region" description="Low complexity" evidence="1">
    <location>
        <begin position="165"/>
        <end position="175"/>
    </location>
</feature>
<dbReference type="PANTHER" id="PTHR34833:SF1">
    <property type="entry name" value="GENE, 17359-RELATED"/>
    <property type="match status" value="1"/>
</dbReference>
<dbReference type="OrthoDB" id="6140842at2759"/>
<evidence type="ECO:0000313" key="3">
    <source>
        <dbReference type="RefSeq" id="XP_013390094.1"/>
    </source>
</evidence>
<dbReference type="AlphaFoldDB" id="A0A1S3HYE3"/>
<organism evidence="2 3">
    <name type="scientific">Lingula anatina</name>
    <name type="common">Brachiopod</name>
    <name type="synonym">Lingula unguis</name>
    <dbReference type="NCBI Taxonomy" id="7574"/>
    <lineage>
        <taxon>Eukaryota</taxon>
        <taxon>Metazoa</taxon>
        <taxon>Spiralia</taxon>
        <taxon>Lophotrochozoa</taxon>
        <taxon>Brachiopoda</taxon>
        <taxon>Linguliformea</taxon>
        <taxon>Lingulata</taxon>
        <taxon>Lingulida</taxon>
        <taxon>Linguloidea</taxon>
        <taxon>Lingulidae</taxon>
        <taxon>Lingula</taxon>
    </lineage>
</organism>
<accession>A0A1S3HYE3</accession>
<dbReference type="GeneID" id="106158587"/>
<proteinExistence type="predicted"/>
<keyword evidence="2" id="KW-1185">Reference proteome</keyword>
<evidence type="ECO:0000256" key="1">
    <source>
        <dbReference type="SAM" id="MobiDB-lite"/>
    </source>
</evidence>
<reference evidence="3" key="1">
    <citation type="submission" date="2025-08" db="UniProtKB">
        <authorList>
            <consortium name="RefSeq"/>
        </authorList>
    </citation>
    <scope>IDENTIFICATION</scope>
    <source>
        <tissue evidence="3">Gonads</tissue>
    </source>
</reference>
<dbReference type="Pfam" id="PF15123">
    <property type="entry name" value="DUF4562"/>
    <property type="match status" value="1"/>
</dbReference>
<dbReference type="PANTHER" id="PTHR34833">
    <property type="entry name" value="GENE, 17359-RELATED"/>
    <property type="match status" value="1"/>
</dbReference>
<protein>
    <submittedName>
        <fullName evidence="3">Uncharacterized protein LOC106158587</fullName>
    </submittedName>
</protein>
<dbReference type="InParanoid" id="A0A1S3HYE3"/>
<gene>
    <name evidence="3" type="primary">LOC106158587</name>
</gene>
<name>A0A1S3HYE3_LINAN</name>
<dbReference type="RefSeq" id="XP_013390094.1">
    <property type="nucleotide sequence ID" value="XM_013534640.1"/>
</dbReference>
<dbReference type="Proteomes" id="UP000085678">
    <property type="component" value="Unplaced"/>
</dbReference>
<dbReference type="InterPro" id="IPR027814">
    <property type="entry name" value="DUF4562"/>
</dbReference>
<feature type="compositionally biased region" description="Low complexity" evidence="1">
    <location>
        <begin position="259"/>
        <end position="277"/>
    </location>
</feature>
<sequence length="290" mass="32696">MACPDYLPQLPQRSYSSNDLHDYGENYWKYSIYGHGRLGPGGPMLFTGPDGLWDHRVRVQDEYRYVGEGTMSPLGTSEAAYLWRAPRDSPHPKPKSARVGEVGWGVPMFTDWGVPQSGRQIQLGEFRQWCEDRHTHLFQNPWYPGPNDPIDQDPDDVMVMNVYRSPTRTRSSASIRRTRRPMVPAATPLYSSGYGSQMHSGRSRPLRLSQSSERSTEKDGYSEQSESNYGRVDSGRPDTSADRPLGRSHSRGELEQEDSSYSRPSSSQRGSHSRTSSAGRKGARSSLPDY</sequence>